<dbReference type="NCBIfam" id="NF040493">
    <property type="entry name" value="TA_anti_VapB"/>
    <property type="match status" value="1"/>
</dbReference>
<dbReference type="Proteomes" id="UP000239550">
    <property type="component" value="Unassembled WGS sequence"/>
</dbReference>
<keyword evidence="3" id="KW-1185">Reference proteome</keyword>
<dbReference type="Pfam" id="PF04014">
    <property type="entry name" value="MazE_antitoxin"/>
    <property type="match status" value="1"/>
</dbReference>
<sequence length="75" mass="8750">MRTVVVFKNGNNRAVCLPHDLDFEGVNELEIIRESDIIILRPIKPSWNSFLPQEKANSDFLTERLDIVEKERVKL</sequence>
<organism evidence="2 3">
    <name type="scientific">Photorhabdus hindustanensis</name>
    <dbReference type="NCBI Taxonomy" id="2918802"/>
    <lineage>
        <taxon>Bacteria</taxon>
        <taxon>Pseudomonadati</taxon>
        <taxon>Pseudomonadota</taxon>
        <taxon>Gammaproteobacteria</taxon>
        <taxon>Enterobacterales</taxon>
        <taxon>Morganellaceae</taxon>
        <taxon>Photorhabdus</taxon>
    </lineage>
</organism>
<name>A0A2S8PZM3_9GAMM</name>
<evidence type="ECO:0000313" key="2">
    <source>
        <dbReference type="EMBL" id="PQQ24739.1"/>
    </source>
</evidence>
<dbReference type="InterPro" id="IPR047976">
    <property type="entry name" value="Anti_VapB2-like"/>
</dbReference>
<proteinExistence type="predicted"/>
<protein>
    <submittedName>
        <fullName evidence="2">AbrB family transcriptional regulator</fullName>
    </submittedName>
</protein>
<dbReference type="Gene3D" id="2.10.260.10">
    <property type="match status" value="1"/>
</dbReference>
<comment type="caution">
    <text evidence="2">The sequence shown here is derived from an EMBL/GenBank/DDBJ whole genome shotgun (WGS) entry which is preliminary data.</text>
</comment>
<evidence type="ECO:0000259" key="1">
    <source>
        <dbReference type="Pfam" id="PF04014"/>
    </source>
</evidence>
<accession>A0A2S8PZM3</accession>
<dbReference type="SUPFAM" id="SSF89447">
    <property type="entry name" value="AbrB/MazE/MraZ-like"/>
    <property type="match status" value="1"/>
</dbReference>
<dbReference type="AlphaFoldDB" id="A0A2S8PZM3"/>
<gene>
    <name evidence="2" type="ORF">C6H66_14405</name>
</gene>
<feature type="domain" description="SpoVT-AbrB" evidence="1">
    <location>
        <begin position="6"/>
        <end position="47"/>
    </location>
</feature>
<evidence type="ECO:0000313" key="3">
    <source>
        <dbReference type="Proteomes" id="UP000239550"/>
    </source>
</evidence>
<dbReference type="EMBL" id="PUWT01000038">
    <property type="protein sequence ID" value="PQQ24739.1"/>
    <property type="molecule type" value="Genomic_DNA"/>
</dbReference>
<dbReference type="InterPro" id="IPR007159">
    <property type="entry name" value="SpoVT-AbrB_dom"/>
</dbReference>
<reference evidence="2 3" key="1">
    <citation type="submission" date="2018-02" db="EMBL/GenBank/DDBJ databases">
        <title>Five New Genomes of Indian Photorhabdus Isolates TSA.</title>
        <authorList>
            <person name="Dubay B."/>
            <person name="Somvanshi V.S."/>
        </authorList>
    </citation>
    <scope>NUCLEOTIDE SEQUENCE [LARGE SCALE GENOMIC DNA]</scope>
    <source>
        <strain evidence="2 3">H1</strain>
    </source>
</reference>
<dbReference type="InterPro" id="IPR037914">
    <property type="entry name" value="SpoVT-AbrB_sf"/>
</dbReference>
<dbReference type="RefSeq" id="WP_105395923.1">
    <property type="nucleotide sequence ID" value="NZ_CAWNTA010000094.1"/>
</dbReference>